<comment type="catalytic activity">
    <reaction evidence="1">
        <text>S-ubiquitinyl-[E2 ubiquitin-conjugating enzyme]-L-cysteine + [acceptor protein]-L-lysine = [E2 ubiquitin-conjugating enzyme]-L-cysteine + N(6)-ubiquitinyl-[acceptor protein]-L-lysine.</text>
        <dbReference type="EC" id="2.3.2.27"/>
    </reaction>
</comment>
<keyword evidence="7" id="KW-0862">Zinc</keyword>
<dbReference type="GO" id="GO:0061630">
    <property type="term" value="F:ubiquitin protein ligase activity"/>
    <property type="evidence" value="ECO:0007669"/>
    <property type="project" value="UniProtKB-EC"/>
</dbReference>
<keyword evidence="5 12" id="KW-0812">Transmembrane</keyword>
<dbReference type="EC" id="2.3.2.27" evidence="3"/>
<evidence type="ECO:0000256" key="12">
    <source>
        <dbReference type="SAM" id="Phobius"/>
    </source>
</evidence>
<dbReference type="InterPro" id="IPR013083">
    <property type="entry name" value="Znf_RING/FYVE/PHD"/>
</dbReference>
<keyword evidence="15" id="KW-1185">Reference proteome</keyword>
<dbReference type="Proteomes" id="UP001454036">
    <property type="component" value="Unassembled WGS sequence"/>
</dbReference>
<comment type="similarity">
    <text evidence="10">Belongs to the RING-type zinc finger family. ATL subfamily.</text>
</comment>
<evidence type="ECO:0000256" key="8">
    <source>
        <dbReference type="ARBA" id="ARBA00022989"/>
    </source>
</evidence>
<evidence type="ECO:0000256" key="4">
    <source>
        <dbReference type="ARBA" id="ARBA00022679"/>
    </source>
</evidence>
<proteinExistence type="inferred from homology"/>
<dbReference type="PANTHER" id="PTHR46905">
    <property type="entry name" value="RING-H2 FINGER PROTEIN ATL78"/>
    <property type="match status" value="1"/>
</dbReference>
<dbReference type="GO" id="GO:0008270">
    <property type="term" value="F:zinc ion binding"/>
    <property type="evidence" value="ECO:0007669"/>
    <property type="project" value="UniProtKB-KW"/>
</dbReference>
<dbReference type="Pfam" id="PF13639">
    <property type="entry name" value="zf-RING_2"/>
    <property type="match status" value="1"/>
</dbReference>
<sequence>MASSTFQVILRTFHSRKLLFSPSFNQSSASTLTSVAPPPGSHDLLKPTAWESSFDSNAAMVFTVLLSGLICSLALNALIRCALKCSCLFSSDDDSGNGSNSGSIVGKLTNQGINKMALKTFPVVSYSANLEIPGLESECVICLTEFSPGEKIRILPKCSHGFHVNCIDKWLSCHSSCPTCRHCLIETCQKIVGCTTAPQASSNASLPGPPQEIIIRIAPLEPEGIVHNGHS</sequence>
<evidence type="ECO:0000256" key="9">
    <source>
        <dbReference type="ARBA" id="ARBA00023136"/>
    </source>
</evidence>
<evidence type="ECO:0000256" key="11">
    <source>
        <dbReference type="PROSITE-ProRule" id="PRU00175"/>
    </source>
</evidence>
<organism evidence="14 15">
    <name type="scientific">Lithospermum erythrorhizon</name>
    <name type="common">Purple gromwell</name>
    <name type="synonym">Lithospermum officinale var. erythrorhizon</name>
    <dbReference type="NCBI Taxonomy" id="34254"/>
    <lineage>
        <taxon>Eukaryota</taxon>
        <taxon>Viridiplantae</taxon>
        <taxon>Streptophyta</taxon>
        <taxon>Embryophyta</taxon>
        <taxon>Tracheophyta</taxon>
        <taxon>Spermatophyta</taxon>
        <taxon>Magnoliopsida</taxon>
        <taxon>eudicotyledons</taxon>
        <taxon>Gunneridae</taxon>
        <taxon>Pentapetalae</taxon>
        <taxon>asterids</taxon>
        <taxon>lamiids</taxon>
        <taxon>Boraginales</taxon>
        <taxon>Boraginaceae</taxon>
        <taxon>Boraginoideae</taxon>
        <taxon>Lithospermeae</taxon>
        <taxon>Lithospermum</taxon>
    </lineage>
</organism>
<evidence type="ECO:0000313" key="14">
    <source>
        <dbReference type="EMBL" id="GAA0179085.1"/>
    </source>
</evidence>
<feature type="domain" description="RING-type" evidence="13">
    <location>
        <begin position="139"/>
        <end position="181"/>
    </location>
</feature>
<dbReference type="SUPFAM" id="SSF57850">
    <property type="entry name" value="RING/U-box"/>
    <property type="match status" value="1"/>
</dbReference>
<dbReference type="PANTHER" id="PTHR46905:SF7">
    <property type="entry name" value="RING-H2 FINGER PROTEIN ATL78"/>
    <property type="match status" value="1"/>
</dbReference>
<gene>
    <name evidence="14" type="ORF">LIER_29928</name>
</gene>
<evidence type="ECO:0000256" key="10">
    <source>
        <dbReference type="ARBA" id="ARBA00024209"/>
    </source>
</evidence>
<dbReference type="CDD" id="cd16461">
    <property type="entry name" value="RING-H2_EL5-like"/>
    <property type="match status" value="1"/>
</dbReference>
<dbReference type="AlphaFoldDB" id="A0AAV3RR22"/>
<dbReference type="Gene3D" id="3.30.40.10">
    <property type="entry name" value="Zinc/RING finger domain, C3HC4 (zinc finger)"/>
    <property type="match status" value="1"/>
</dbReference>
<dbReference type="GO" id="GO:0016567">
    <property type="term" value="P:protein ubiquitination"/>
    <property type="evidence" value="ECO:0007669"/>
    <property type="project" value="InterPro"/>
</dbReference>
<evidence type="ECO:0000256" key="5">
    <source>
        <dbReference type="ARBA" id="ARBA00022692"/>
    </source>
</evidence>
<dbReference type="SMART" id="SM00184">
    <property type="entry name" value="RING"/>
    <property type="match status" value="1"/>
</dbReference>
<evidence type="ECO:0000256" key="6">
    <source>
        <dbReference type="ARBA" id="ARBA00022723"/>
    </source>
</evidence>
<dbReference type="FunFam" id="3.30.40.10:FF:000632">
    <property type="entry name" value="RING-H2 finger protein ATL73"/>
    <property type="match status" value="1"/>
</dbReference>
<evidence type="ECO:0000256" key="3">
    <source>
        <dbReference type="ARBA" id="ARBA00012483"/>
    </source>
</evidence>
<keyword evidence="11" id="KW-0863">Zinc-finger</keyword>
<comment type="caution">
    <text evidence="14">The sequence shown here is derived from an EMBL/GenBank/DDBJ whole genome shotgun (WGS) entry which is preliminary data.</text>
</comment>
<evidence type="ECO:0000256" key="2">
    <source>
        <dbReference type="ARBA" id="ARBA00004167"/>
    </source>
</evidence>
<keyword evidence="9 12" id="KW-0472">Membrane</keyword>
<keyword evidence="8 12" id="KW-1133">Transmembrane helix</keyword>
<reference evidence="14 15" key="1">
    <citation type="submission" date="2024-01" db="EMBL/GenBank/DDBJ databases">
        <title>The complete chloroplast genome sequence of Lithospermum erythrorhizon: insights into the phylogenetic relationship among Boraginaceae species and the maternal lineages of purple gromwells.</title>
        <authorList>
            <person name="Okada T."/>
            <person name="Watanabe K."/>
        </authorList>
    </citation>
    <scope>NUCLEOTIDE SEQUENCE [LARGE SCALE GENOMIC DNA]</scope>
</reference>
<dbReference type="InterPro" id="IPR001841">
    <property type="entry name" value="Znf_RING"/>
</dbReference>
<dbReference type="PROSITE" id="PS50089">
    <property type="entry name" value="ZF_RING_2"/>
    <property type="match status" value="1"/>
</dbReference>
<keyword evidence="4" id="KW-0808">Transferase</keyword>
<dbReference type="EMBL" id="BAABME010010475">
    <property type="protein sequence ID" value="GAA0179085.1"/>
    <property type="molecule type" value="Genomic_DNA"/>
</dbReference>
<evidence type="ECO:0000259" key="13">
    <source>
        <dbReference type="PROSITE" id="PS50089"/>
    </source>
</evidence>
<evidence type="ECO:0000313" key="15">
    <source>
        <dbReference type="Proteomes" id="UP001454036"/>
    </source>
</evidence>
<comment type="subcellular location">
    <subcellularLocation>
        <location evidence="2">Membrane</location>
        <topology evidence="2">Single-pass membrane protein</topology>
    </subcellularLocation>
</comment>
<feature type="transmembrane region" description="Helical" evidence="12">
    <location>
        <begin position="58"/>
        <end position="79"/>
    </location>
</feature>
<dbReference type="InterPro" id="IPR044602">
    <property type="entry name" value="ATL10/ATL72-79-like"/>
</dbReference>
<evidence type="ECO:0000256" key="7">
    <source>
        <dbReference type="ARBA" id="ARBA00022833"/>
    </source>
</evidence>
<name>A0AAV3RR22_LITER</name>
<accession>A0AAV3RR22</accession>
<dbReference type="GO" id="GO:0016020">
    <property type="term" value="C:membrane"/>
    <property type="evidence" value="ECO:0007669"/>
    <property type="project" value="UniProtKB-SubCell"/>
</dbReference>
<protein>
    <recommendedName>
        <fullName evidence="3">RING-type E3 ubiquitin transferase</fullName>
        <ecNumber evidence="3">2.3.2.27</ecNumber>
    </recommendedName>
</protein>
<evidence type="ECO:0000256" key="1">
    <source>
        <dbReference type="ARBA" id="ARBA00000900"/>
    </source>
</evidence>
<keyword evidence="6" id="KW-0479">Metal-binding</keyword>